<dbReference type="GO" id="GO:0016491">
    <property type="term" value="F:oxidoreductase activity"/>
    <property type="evidence" value="ECO:0007669"/>
    <property type="project" value="InterPro"/>
</dbReference>
<protein>
    <submittedName>
        <fullName evidence="5">Molybdopterin-dependent oxidoreductase</fullName>
    </submittedName>
</protein>
<dbReference type="Gene3D" id="3.40.50.740">
    <property type="match status" value="1"/>
</dbReference>
<reference evidence="5 6" key="1">
    <citation type="submission" date="2020-03" db="EMBL/GenBank/DDBJ databases">
        <title>Metabolic flexibility allows generalist bacteria to become dominant in a frequently disturbed ecosystem.</title>
        <authorList>
            <person name="Chen Y.-J."/>
            <person name="Leung P.M."/>
            <person name="Bay S.K."/>
            <person name="Hugenholtz P."/>
            <person name="Kessler A.J."/>
            <person name="Shelley G."/>
            <person name="Waite D.W."/>
            <person name="Cook P.L."/>
            <person name="Greening C."/>
        </authorList>
    </citation>
    <scope>NUCLEOTIDE SEQUENCE [LARGE SCALE GENOMIC DNA]</scope>
    <source>
        <strain evidence="5">SS_bin_28</strain>
    </source>
</reference>
<dbReference type="InterPro" id="IPR050612">
    <property type="entry name" value="Prok_Mopterin_Oxidored"/>
</dbReference>
<evidence type="ECO:0000259" key="4">
    <source>
        <dbReference type="PROSITE" id="PS51669"/>
    </source>
</evidence>
<sequence length="359" mass="38916">MIKESLCPLDCPDGCSLEVELEKGRVTRIGGSHRNKVTQGFICAKVRRFPEMLYGKDRVDRPHLRQGPKGSGEYAPISWDEALDRITESFQTSIKTHGAQSILPLSYGGSNGFLSQDTTDARLFRRLGASRLARTVCAAPTGAVTGGMYGKMPGVAYPDYEAANLIVVWGANPNATGIHLLPYIKNARDKGAKLLVVDPRETPLAKLADLHLPVIPGTDVVLALSMIRWLYSSGKADLEFLKRHALHSEELQKRAEPWTFERAGEISGCDPKQIEEFVRLYADASPAVLRCGWGLERNRNGGSAVAAVLALPAVAGKFGLRGGGYTMSNSGAWGVDTDAAVAEPETRAREINMNKIGEV</sequence>
<dbReference type="PANTHER" id="PTHR43742">
    <property type="entry name" value="TRIMETHYLAMINE-N-OXIDE REDUCTASE"/>
    <property type="match status" value="1"/>
</dbReference>
<feature type="domain" description="4Fe-4S Mo/W bis-MGD-type" evidence="4">
    <location>
        <begin position="1"/>
        <end position="57"/>
    </location>
</feature>
<organism evidence="5 6">
    <name type="scientific">Eiseniibacteriota bacterium</name>
    <dbReference type="NCBI Taxonomy" id="2212470"/>
    <lineage>
        <taxon>Bacteria</taxon>
        <taxon>Candidatus Eiseniibacteriota</taxon>
    </lineage>
</organism>
<keyword evidence="2" id="KW-0408">Iron</keyword>
<dbReference type="GO" id="GO:0051536">
    <property type="term" value="F:iron-sulfur cluster binding"/>
    <property type="evidence" value="ECO:0007669"/>
    <property type="project" value="UniProtKB-KW"/>
</dbReference>
<dbReference type="InterPro" id="IPR006963">
    <property type="entry name" value="Mopterin_OxRdtase_4Fe-4S_dom"/>
</dbReference>
<keyword evidence="3" id="KW-0411">Iron-sulfur</keyword>
<evidence type="ECO:0000313" key="5">
    <source>
        <dbReference type="EMBL" id="NNF05767.1"/>
    </source>
</evidence>
<dbReference type="Pfam" id="PF04879">
    <property type="entry name" value="Molybdop_Fe4S4"/>
    <property type="match status" value="1"/>
</dbReference>
<evidence type="ECO:0000313" key="6">
    <source>
        <dbReference type="Proteomes" id="UP000547674"/>
    </source>
</evidence>
<dbReference type="PROSITE" id="PS51669">
    <property type="entry name" value="4FE4S_MOW_BIS_MGD"/>
    <property type="match status" value="1"/>
</dbReference>
<dbReference type="InterPro" id="IPR006656">
    <property type="entry name" value="Mopterin_OxRdtase"/>
</dbReference>
<dbReference type="GO" id="GO:0046872">
    <property type="term" value="F:metal ion binding"/>
    <property type="evidence" value="ECO:0007669"/>
    <property type="project" value="UniProtKB-KW"/>
</dbReference>
<dbReference type="Proteomes" id="UP000547674">
    <property type="component" value="Unassembled WGS sequence"/>
</dbReference>
<feature type="non-terminal residue" evidence="5">
    <location>
        <position position="359"/>
    </location>
</feature>
<evidence type="ECO:0000256" key="3">
    <source>
        <dbReference type="ARBA" id="ARBA00023014"/>
    </source>
</evidence>
<dbReference type="Gene3D" id="3.40.228.10">
    <property type="entry name" value="Dimethylsulfoxide Reductase, domain 2"/>
    <property type="match status" value="1"/>
</dbReference>
<dbReference type="PANTHER" id="PTHR43742:SF6">
    <property type="entry name" value="OXIDOREDUCTASE YYAE-RELATED"/>
    <property type="match status" value="1"/>
</dbReference>
<gene>
    <name evidence="5" type="ORF">HKN21_03315</name>
</gene>
<evidence type="ECO:0000256" key="2">
    <source>
        <dbReference type="ARBA" id="ARBA00023004"/>
    </source>
</evidence>
<dbReference type="AlphaFoldDB" id="A0A7Y2H1L3"/>
<dbReference type="SMART" id="SM00926">
    <property type="entry name" value="Molybdop_Fe4S4"/>
    <property type="match status" value="1"/>
</dbReference>
<dbReference type="EMBL" id="JABDJR010000124">
    <property type="protein sequence ID" value="NNF05767.1"/>
    <property type="molecule type" value="Genomic_DNA"/>
</dbReference>
<name>A0A7Y2H1L3_UNCEI</name>
<comment type="caution">
    <text evidence="5">The sequence shown here is derived from an EMBL/GenBank/DDBJ whole genome shotgun (WGS) entry which is preliminary data.</text>
</comment>
<keyword evidence="1" id="KW-0479">Metal-binding</keyword>
<dbReference type="Pfam" id="PF00384">
    <property type="entry name" value="Molybdopterin"/>
    <property type="match status" value="1"/>
</dbReference>
<evidence type="ECO:0000256" key="1">
    <source>
        <dbReference type="ARBA" id="ARBA00022723"/>
    </source>
</evidence>
<dbReference type="SUPFAM" id="SSF53706">
    <property type="entry name" value="Formate dehydrogenase/DMSO reductase, domains 1-3"/>
    <property type="match status" value="1"/>
</dbReference>
<proteinExistence type="predicted"/>
<accession>A0A7Y2H1L3</accession>
<dbReference type="Gene3D" id="2.20.25.90">
    <property type="entry name" value="ADC-like domains"/>
    <property type="match status" value="1"/>
</dbReference>